<feature type="non-terminal residue" evidence="4">
    <location>
        <position position="1"/>
    </location>
</feature>
<comment type="caution">
    <text evidence="2">Lacks conserved residue(s) required for the propagation of feature annotation.</text>
</comment>
<feature type="domain" description="Sema" evidence="3">
    <location>
        <begin position="1"/>
        <end position="112"/>
    </location>
</feature>
<evidence type="ECO:0000313" key="4">
    <source>
        <dbReference type="EMBL" id="MEQ2269385.1"/>
    </source>
</evidence>
<keyword evidence="1" id="KW-0325">Glycoprotein</keyword>
<dbReference type="PANTHER" id="PTHR11036">
    <property type="entry name" value="SEMAPHORIN"/>
    <property type="match status" value="1"/>
</dbReference>
<dbReference type="PANTHER" id="PTHR11036:SF20">
    <property type="entry name" value="SEMAPHORIN-3G"/>
    <property type="match status" value="1"/>
</dbReference>
<sequence>PRFIAAHLIPDNDDRDDDKVYFFFTEKASEGRDREEAIYTRVGRVCVNDVGGQRVLVNKWSTFIKARLVCSVPGPHGIDTHFNQLGEINTHKSYWNRYTFRNFHLDTVSLLS</sequence>
<dbReference type="InterPro" id="IPR001627">
    <property type="entry name" value="Semap_dom"/>
</dbReference>
<proteinExistence type="predicted"/>
<evidence type="ECO:0000313" key="5">
    <source>
        <dbReference type="Proteomes" id="UP001444071"/>
    </source>
</evidence>
<evidence type="ECO:0000259" key="3">
    <source>
        <dbReference type="PROSITE" id="PS51004"/>
    </source>
</evidence>
<dbReference type="Gene3D" id="2.130.10.10">
    <property type="entry name" value="YVTN repeat-like/Quinoprotein amine dehydrogenase"/>
    <property type="match status" value="1"/>
</dbReference>
<organism evidence="4 5">
    <name type="scientific">Xenotaenia resolanae</name>
    <dbReference type="NCBI Taxonomy" id="208358"/>
    <lineage>
        <taxon>Eukaryota</taxon>
        <taxon>Metazoa</taxon>
        <taxon>Chordata</taxon>
        <taxon>Craniata</taxon>
        <taxon>Vertebrata</taxon>
        <taxon>Euteleostomi</taxon>
        <taxon>Actinopterygii</taxon>
        <taxon>Neopterygii</taxon>
        <taxon>Teleostei</taxon>
        <taxon>Neoteleostei</taxon>
        <taxon>Acanthomorphata</taxon>
        <taxon>Ovalentaria</taxon>
        <taxon>Atherinomorphae</taxon>
        <taxon>Cyprinodontiformes</taxon>
        <taxon>Goodeidae</taxon>
        <taxon>Xenotaenia</taxon>
    </lineage>
</organism>
<accession>A0ABV0WIP1</accession>
<dbReference type="Proteomes" id="UP001444071">
    <property type="component" value="Unassembled WGS sequence"/>
</dbReference>
<dbReference type="EMBL" id="JAHRIM010051715">
    <property type="protein sequence ID" value="MEQ2269385.1"/>
    <property type="molecule type" value="Genomic_DNA"/>
</dbReference>
<dbReference type="PROSITE" id="PS51004">
    <property type="entry name" value="SEMA"/>
    <property type="match status" value="1"/>
</dbReference>
<evidence type="ECO:0000256" key="2">
    <source>
        <dbReference type="PROSITE-ProRule" id="PRU00352"/>
    </source>
</evidence>
<name>A0ABV0WIP1_9TELE</name>
<protein>
    <submittedName>
        <fullName evidence="4">Semaphorin-3E</fullName>
    </submittedName>
</protein>
<dbReference type="InterPro" id="IPR015943">
    <property type="entry name" value="WD40/YVTN_repeat-like_dom_sf"/>
</dbReference>
<evidence type="ECO:0000256" key="1">
    <source>
        <dbReference type="ARBA" id="ARBA00023180"/>
    </source>
</evidence>
<gene>
    <name evidence="4" type="primary">SEMA3E</name>
    <name evidence="4" type="ORF">XENORESO_003863</name>
</gene>
<dbReference type="InterPro" id="IPR036352">
    <property type="entry name" value="Semap_dom_sf"/>
</dbReference>
<dbReference type="SUPFAM" id="SSF101912">
    <property type="entry name" value="Sema domain"/>
    <property type="match status" value="1"/>
</dbReference>
<dbReference type="InterPro" id="IPR027231">
    <property type="entry name" value="Semaphorin"/>
</dbReference>
<reference evidence="4 5" key="1">
    <citation type="submission" date="2021-06" db="EMBL/GenBank/DDBJ databases">
        <authorList>
            <person name="Palmer J.M."/>
        </authorList>
    </citation>
    <scope>NUCLEOTIDE SEQUENCE [LARGE SCALE GENOMIC DNA]</scope>
    <source>
        <strain evidence="4 5">XR_2019</strain>
        <tissue evidence="4">Muscle</tissue>
    </source>
</reference>
<comment type="caution">
    <text evidence="4">The sequence shown here is derived from an EMBL/GenBank/DDBJ whole genome shotgun (WGS) entry which is preliminary data.</text>
</comment>
<keyword evidence="5" id="KW-1185">Reference proteome</keyword>